<dbReference type="Proteomes" id="UP000070501">
    <property type="component" value="Unassembled WGS sequence"/>
</dbReference>
<sequence>MHLSILAMLVLPLHLIASLALPAGSGLDLLGSERRESLSNVDKPALVATRAISQSIASNYLPVIRKDGEEVAHLEGRPVVKRSEVLAHLEGRPVVKRSEVLAHLEGRPVVKRGEAVAHLGGAPVDKRSIQHVHQIIPPGEIAGDY</sequence>
<feature type="signal peptide" evidence="1">
    <location>
        <begin position="1"/>
        <end position="20"/>
    </location>
</feature>
<keyword evidence="1" id="KW-0732">Signal</keyword>
<gene>
    <name evidence="2" type="ORF">Micbo1qcDRAFT_180857</name>
</gene>
<accession>A0A136IKW8</accession>
<evidence type="ECO:0000313" key="2">
    <source>
        <dbReference type="EMBL" id="KXJ85418.1"/>
    </source>
</evidence>
<dbReference type="AlphaFoldDB" id="A0A136IKW8"/>
<name>A0A136IKW8_9PEZI</name>
<dbReference type="InParanoid" id="A0A136IKW8"/>
<keyword evidence="3" id="KW-1185">Reference proteome</keyword>
<feature type="chain" id="PRO_5007292755" evidence="1">
    <location>
        <begin position="21"/>
        <end position="145"/>
    </location>
</feature>
<organism evidence="2 3">
    <name type="scientific">Microdochium bolleyi</name>
    <dbReference type="NCBI Taxonomy" id="196109"/>
    <lineage>
        <taxon>Eukaryota</taxon>
        <taxon>Fungi</taxon>
        <taxon>Dikarya</taxon>
        <taxon>Ascomycota</taxon>
        <taxon>Pezizomycotina</taxon>
        <taxon>Sordariomycetes</taxon>
        <taxon>Xylariomycetidae</taxon>
        <taxon>Xylariales</taxon>
        <taxon>Microdochiaceae</taxon>
        <taxon>Microdochium</taxon>
    </lineage>
</organism>
<protein>
    <submittedName>
        <fullName evidence="2">Uncharacterized protein</fullName>
    </submittedName>
</protein>
<proteinExistence type="predicted"/>
<dbReference type="EMBL" id="KQ964283">
    <property type="protein sequence ID" value="KXJ85418.1"/>
    <property type="molecule type" value="Genomic_DNA"/>
</dbReference>
<reference evidence="3" key="1">
    <citation type="submission" date="2016-02" db="EMBL/GenBank/DDBJ databases">
        <title>Draft genome sequence of Microdochium bolleyi, a fungal endophyte of beachgrass.</title>
        <authorList>
            <consortium name="DOE Joint Genome Institute"/>
            <person name="David A.S."/>
            <person name="May G."/>
            <person name="Haridas S."/>
            <person name="Lim J."/>
            <person name="Wang M."/>
            <person name="Labutti K."/>
            <person name="Lipzen A."/>
            <person name="Barry K."/>
            <person name="Grigoriev I.V."/>
        </authorList>
    </citation>
    <scope>NUCLEOTIDE SEQUENCE [LARGE SCALE GENOMIC DNA]</scope>
    <source>
        <strain evidence="3">J235TASD1</strain>
    </source>
</reference>
<dbReference type="OrthoDB" id="10389328at2759"/>
<evidence type="ECO:0000256" key="1">
    <source>
        <dbReference type="SAM" id="SignalP"/>
    </source>
</evidence>
<evidence type="ECO:0000313" key="3">
    <source>
        <dbReference type="Proteomes" id="UP000070501"/>
    </source>
</evidence>